<reference evidence="2" key="2">
    <citation type="submission" date="2021-04" db="EMBL/GenBank/DDBJ databases">
        <authorList>
            <person name="Podell S."/>
        </authorList>
    </citation>
    <scope>NUCLEOTIDE SEQUENCE</scope>
    <source>
        <strain evidence="2">Hildebrandi</strain>
    </source>
</reference>
<protein>
    <submittedName>
        <fullName evidence="2">Uncharacterized protein</fullName>
    </submittedName>
</protein>
<feature type="transmembrane region" description="Helical" evidence="1">
    <location>
        <begin position="73"/>
        <end position="97"/>
    </location>
</feature>
<accession>A0A9K3M4L5</accession>
<keyword evidence="3" id="KW-1185">Reference proteome</keyword>
<keyword evidence="1" id="KW-0472">Membrane</keyword>
<evidence type="ECO:0000313" key="2">
    <source>
        <dbReference type="EMBL" id="KAG7373185.1"/>
    </source>
</evidence>
<feature type="transmembrane region" description="Helical" evidence="1">
    <location>
        <begin position="47"/>
        <end position="67"/>
    </location>
</feature>
<dbReference type="AlphaFoldDB" id="A0A9K3M4L5"/>
<proteinExistence type="predicted"/>
<keyword evidence="1" id="KW-1133">Transmembrane helix</keyword>
<gene>
    <name evidence="2" type="ORF">IV203_033909</name>
</gene>
<sequence>MQLCVTLSEGMVIATRFVIDAWSGRYMVKEFFPTPPGMRKNLDFIEWLFFVFLLGIPLLVMISTLFAGLDNCWIITGVTWYASVGWFYAAFASYTVFYEVRGAINFVLSHSYPERRGSQIYKRDTFLKACKRCIMMRQVRHYSQSGKKKSNFLRQNNLG</sequence>
<keyword evidence="1" id="KW-0812">Transmembrane</keyword>
<name>A0A9K3M4L5_9STRA</name>
<comment type="caution">
    <text evidence="2">The sequence shown here is derived from an EMBL/GenBank/DDBJ whole genome shotgun (WGS) entry which is preliminary data.</text>
</comment>
<organism evidence="2 3">
    <name type="scientific">Nitzschia inconspicua</name>
    <dbReference type="NCBI Taxonomy" id="303405"/>
    <lineage>
        <taxon>Eukaryota</taxon>
        <taxon>Sar</taxon>
        <taxon>Stramenopiles</taxon>
        <taxon>Ochrophyta</taxon>
        <taxon>Bacillariophyta</taxon>
        <taxon>Bacillariophyceae</taxon>
        <taxon>Bacillariophycidae</taxon>
        <taxon>Bacillariales</taxon>
        <taxon>Bacillariaceae</taxon>
        <taxon>Nitzschia</taxon>
    </lineage>
</organism>
<dbReference type="Proteomes" id="UP000693970">
    <property type="component" value="Unassembled WGS sequence"/>
</dbReference>
<reference evidence="2" key="1">
    <citation type="journal article" date="2021" name="Sci. Rep.">
        <title>Diploid genomic architecture of Nitzschia inconspicua, an elite biomass production diatom.</title>
        <authorList>
            <person name="Oliver A."/>
            <person name="Podell S."/>
            <person name="Pinowska A."/>
            <person name="Traller J.C."/>
            <person name="Smith S.R."/>
            <person name="McClure R."/>
            <person name="Beliaev A."/>
            <person name="Bohutskyi P."/>
            <person name="Hill E.A."/>
            <person name="Rabines A."/>
            <person name="Zheng H."/>
            <person name="Allen L.Z."/>
            <person name="Kuo A."/>
            <person name="Grigoriev I.V."/>
            <person name="Allen A.E."/>
            <person name="Hazlebeck D."/>
            <person name="Allen E.E."/>
        </authorList>
    </citation>
    <scope>NUCLEOTIDE SEQUENCE</scope>
    <source>
        <strain evidence="2">Hildebrandi</strain>
    </source>
</reference>
<evidence type="ECO:0000313" key="3">
    <source>
        <dbReference type="Proteomes" id="UP000693970"/>
    </source>
</evidence>
<dbReference type="EMBL" id="JAGRRH010000002">
    <property type="protein sequence ID" value="KAG7373185.1"/>
    <property type="molecule type" value="Genomic_DNA"/>
</dbReference>
<evidence type="ECO:0000256" key="1">
    <source>
        <dbReference type="SAM" id="Phobius"/>
    </source>
</evidence>